<proteinExistence type="predicted"/>
<evidence type="ECO:0000313" key="1">
    <source>
        <dbReference type="EMBL" id="EWM30608.1"/>
    </source>
</evidence>
<reference evidence="1 2" key="1">
    <citation type="journal article" date="2014" name="Mol. Plant">
        <title>Chromosome Scale Genome Assembly and Transcriptome Profiling of Nannochloropsis gaditana in Nitrogen Depletion.</title>
        <authorList>
            <person name="Corteggiani Carpinelli E."/>
            <person name="Telatin A."/>
            <person name="Vitulo N."/>
            <person name="Forcato C."/>
            <person name="D'Angelo M."/>
            <person name="Schiavon R."/>
            <person name="Vezzi A."/>
            <person name="Giacometti G.M."/>
            <person name="Morosinotto T."/>
            <person name="Valle G."/>
        </authorList>
    </citation>
    <scope>NUCLEOTIDE SEQUENCE [LARGE SCALE GENOMIC DNA]</scope>
    <source>
        <strain evidence="1 2">B-31</strain>
    </source>
</reference>
<keyword evidence="2" id="KW-1185">Reference proteome</keyword>
<organism evidence="1 2">
    <name type="scientific">Nannochloropsis gaditana</name>
    <dbReference type="NCBI Taxonomy" id="72520"/>
    <lineage>
        <taxon>Eukaryota</taxon>
        <taxon>Sar</taxon>
        <taxon>Stramenopiles</taxon>
        <taxon>Ochrophyta</taxon>
        <taxon>Eustigmatophyceae</taxon>
        <taxon>Eustigmatales</taxon>
        <taxon>Monodopsidaceae</taxon>
        <taxon>Nannochloropsis</taxon>
    </lineage>
</organism>
<dbReference type="EMBL" id="AZIL01000025">
    <property type="protein sequence ID" value="EWM30608.1"/>
    <property type="molecule type" value="Genomic_DNA"/>
</dbReference>
<accession>W7U4A0</accession>
<name>W7U4A0_9STRA</name>
<protein>
    <submittedName>
        <fullName evidence="1">Uncharacterized protein</fullName>
    </submittedName>
</protein>
<gene>
    <name evidence="1" type="ORF">Naga_100129g8</name>
</gene>
<sequence length="111" mass="13383">MSYKVACIAQESRFACWPSPRQGRHRITRCWKQNVSFHRISAAILPLYFELDQNLTFFLQFETRNNYLTIVSRVSTFLLEHEFKKRKKGKRRRTQDDFFSNVSYEAIKQAR</sequence>
<dbReference type="AlphaFoldDB" id="W7U4A0"/>
<evidence type="ECO:0000313" key="2">
    <source>
        <dbReference type="Proteomes" id="UP000019335"/>
    </source>
</evidence>
<comment type="caution">
    <text evidence="1">The sequence shown here is derived from an EMBL/GenBank/DDBJ whole genome shotgun (WGS) entry which is preliminary data.</text>
</comment>
<dbReference type="Proteomes" id="UP000019335">
    <property type="component" value="Chromosome 1"/>
</dbReference>